<feature type="transmembrane region" description="Helical" evidence="14">
    <location>
        <begin position="134"/>
        <end position="152"/>
    </location>
</feature>
<dbReference type="Gene3D" id="1.20.120.1760">
    <property type="match status" value="1"/>
</dbReference>
<dbReference type="InterPro" id="IPR050324">
    <property type="entry name" value="CDP-alcohol_PTase-I"/>
</dbReference>
<evidence type="ECO:0000256" key="8">
    <source>
        <dbReference type="ARBA" id="ARBA00022989"/>
    </source>
</evidence>
<dbReference type="GO" id="GO:0016020">
    <property type="term" value="C:membrane"/>
    <property type="evidence" value="ECO:0007669"/>
    <property type="project" value="UniProtKB-SubCell"/>
</dbReference>
<name>A0A484HFV1_9BACT</name>
<evidence type="ECO:0000256" key="3">
    <source>
        <dbReference type="ARBA" id="ARBA00010441"/>
    </source>
</evidence>
<dbReference type="Pfam" id="PF01066">
    <property type="entry name" value="CDP-OH_P_transf"/>
    <property type="match status" value="1"/>
</dbReference>
<dbReference type="AlphaFoldDB" id="A0A484HFV1"/>
<evidence type="ECO:0000256" key="1">
    <source>
        <dbReference type="ARBA" id="ARBA00004141"/>
    </source>
</evidence>
<dbReference type="PIRSF" id="PIRSF000847">
    <property type="entry name" value="Phos_ph_gly_syn"/>
    <property type="match status" value="1"/>
</dbReference>
<dbReference type="InterPro" id="IPR000462">
    <property type="entry name" value="CDP-OH_P_trans"/>
</dbReference>
<feature type="transmembrane region" description="Helical" evidence="14">
    <location>
        <begin position="6"/>
        <end position="30"/>
    </location>
</feature>
<evidence type="ECO:0000256" key="13">
    <source>
        <dbReference type="ARBA" id="ARBA00048586"/>
    </source>
</evidence>
<evidence type="ECO:0000256" key="9">
    <source>
        <dbReference type="ARBA" id="ARBA00023098"/>
    </source>
</evidence>
<evidence type="ECO:0000256" key="6">
    <source>
        <dbReference type="ARBA" id="ARBA00022516"/>
    </source>
</evidence>
<evidence type="ECO:0000256" key="10">
    <source>
        <dbReference type="ARBA" id="ARBA00023136"/>
    </source>
</evidence>
<feature type="transmembrane region" description="Helical" evidence="14">
    <location>
        <begin position="90"/>
        <end position="113"/>
    </location>
</feature>
<dbReference type="PANTHER" id="PTHR14269">
    <property type="entry name" value="CDP-DIACYLGLYCEROL--GLYCEROL-3-PHOSPHATE 3-PHOSPHATIDYLTRANSFERASE-RELATED"/>
    <property type="match status" value="1"/>
</dbReference>
<evidence type="ECO:0000256" key="5">
    <source>
        <dbReference type="ARBA" id="ARBA00014944"/>
    </source>
</evidence>
<evidence type="ECO:0000313" key="15">
    <source>
        <dbReference type="EMBL" id="VEN73563.1"/>
    </source>
</evidence>
<evidence type="ECO:0000256" key="11">
    <source>
        <dbReference type="ARBA" id="ARBA00023209"/>
    </source>
</evidence>
<evidence type="ECO:0000256" key="2">
    <source>
        <dbReference type="ARBA" id="ARBA00005042"/>
    </source>
</evidence>
<comment type="subcellular location">
    <subcellularLocation>
        <location evidence="1">Membrane</location>
        <topology evidence="1">Multi-pass membrane protein</topology>
    </subcellularLocation>
</comment>
<keyword evidence="11" id="KW-0594">Phospholipid biosynthesis</keyword>
<feature type="transmembrane region" description="Helical" evidence="14">
    <location>
        <begin position="42"/>
        <end position="60"/>
    </location>
</feature>
<dbReference type="GO" id="GO:0008444">
    <property type="term" value="F:CDP-diacylglycerol-glycerol-3-phosphate 3-phosphatidyltransferase activity"/>
    <property type="evidence" value="ECO:0007669"/>
    <property type="project" value="UniProtKB-EC"/>
</dbReference>
<accession>A0A484HFV1</accession>
<dbReference type="EC" id="2.7.8.5" evidence="4"/>
<dbReference type="EMBL" id="CAACVI010000012">
    <property type="protein sequence ID" value="VEN73563.1"/>
    <property type="molecule type" value="Genomic_DNA"/>
</dbReference>
<protein>
    <recommendedName>
        <fullName evidence="5">CDP-diacylglycerol--glycerol-3-phosphate 3-phosphatidyltransferase</fullName>
        <ecNumber evidence="4">2.7.8.5</ecNumber>
    </recommendedName>
</protein>
<evidence type="ECO:0000256" key="7">
    <source>
        <dbReference type="ARBA" id="ARBA00022692"/>
    </source>
</evidence>
<sequence>MLKNMKAYTIANILTTGRLLAIPLVIFLLFKSRRFPDYQMTVLIILICMQASDILDGYFARMDQKKNKTPNPFGQIMDPVADKLYINSTYITLIFTHSFPIWITAIILGKDILLTIGWAIRSFLKKNKGIFPNFWGKACDTCQAFFIFAFLFNLPKTFLNYCSALTISLTILSGIMYLRQDFLLFFAKGK</sequence>
<organism evidence="15">
    <name type="scientific">uncultured Desulfobacteraceae bacterium</name>
    <dbReference type="NCBI Taxonomy" id="218296"/>
    <lineage>
        <taxon>Bacteria</taxon>
        <taxon>Pseudomonadati</taxon>
        <taxon>Thermodesulfobacteriota</taxon>
        <taxon>Desulfobacteria</taxon>
        <taxon>Desulfobacterales</taxon>
        <taxon>Desulfobacteraceae</taxon>
        <taxon>environmental samples</taxon>
    </lineage>
</organism>
<keyword evidence="8 14" id="KW-1133">Transmembrane helix</keyword>
<comment type="similarity">
    <text evidence="3">Belongs to the CDP-alcohol phosphatidyltransferase class-I family.</text>
</comment>
<keyword evidence="9" id="KW-0443">Lipid metabolism</keyword>
<comment type="catalytic activity">
    <reaction evidence="13">
        <text>a CDP-1,2-diacyl-sn-glycerol + sn-glycerol 3-phosphate = a 1,2-diacyl-sn-glycero-3-phospho-(1'-sn-glycero-3'-phosphate) + CMP + H(+)</text>
        <dbReference type="Rhea" id="RHEA:12593"/>
        <dbReference type="ChEBI" id="CHEBI:15378"/>
        <dbReference type="ChEBI" id="CHEBI:57597"/>
        <dbReference type="ChEBI" id="CHEBI:58332"/>
        <dbReference type="ChEBI" id="CHEBI:60110"/>
        <dbReference type="ChEBI" id="CHEBI:60377"/>
        <dbReference type="EC" id="2.7.8.5"/>
    </reaction>
</comment>
<keyword evidence="12" id="KW-1208">Phospholipid metabolism</keyword>
<feature type="transmembrane region" description="Helical" evidence="14">
    <location>
        <begin position="158"/>
        <end position="178"/>
    </location>
</feature>
<keyword evidence="6" id="KW-0444">Lipid biosynthesis</keyword>
<dbReference type="GO" id="GO:0046474">
    <property type="term" value="P:glycerophospholipid biosynthetic process"/>
    <property type="evidence" value="ECO:0007669"/>
    <property type="project" value="TreeGrafter"/>
</dbReference>
<keyword evidence="7 14" id="KW-0812">Transmembrane</keyword>
<proteinExistence type="inferred from homology"/>
<keyword evidence="10 14" id="KW-0472">Membrane</keyword>
<dbReference type="PANTHER" id="PTHR14269:SF11">
    <property type="entry name" value="CDP-DIACYLGLYCEROL--GLYCEROL-3-PHOSPHATE 3-PHOSPHATIDYLTRANSFERASE"/>
    <property type="match status" value="1"/>
</dbReference>
<evidence type="ECO:0000256" key="12">
    <source>
        <dbReference type="ARBA" id="ARBA00023264"/>
    </source>
</evidence>
<dbReference type="InterPro" id="IPR004570">
    <property type="entry name" value="Phosphatidylglycerol_P_synth"/>
</dbReference>
<reference evidence="15" key="1">
    <citation type="submission" date="2019-01" db="EMBL/GenBank/DDBJ databases">
        <authorList>
            <consortium name="Genoscope - CEA"/>
            <person name="William W."/>
        </authorList>
    </citation>
    <scope>NUCLEOTIDE SEQUENCE</scope>
    <source>
        <strain evidence="15">CR-1</strain>
    </source>
</reference>
<evidence type="ECO:0000256" key="14">
    <source>
        <dbReference type="SAM" id="Phobius"/>
    </source>
</evidence>
<evidence type="ECO:0000256" key="4">
    <source>
        <dbReference type="ARBA" id="ARBA00013170"/>
    </source>
</evidence>
<gene>
    <name evidence="15" type="ORF">EPICR_20023</name>
</gene>
<dbReference type="InterPro" id="IPR043130">
    <property type="entry name" value="CDP-OH_PTrfase_TM_dom"/>
</dbReference>
<comment type="pathway">
    <text evidence="2">Phospholipid metabolism; phosphatidylglycerol biosynthesis; phosphatidylglycerol from CDP-diacylglycerol: step 1/2.</text>
</comment>